<evidence type="ECO:0000256" key="5">
    <source>
        <dbReference type="ARBA" id="ARBA00037941"/>
    </source>
</evidence>
<proteinExistence type="inferred from homology"/>
<keyword evidence="2" id="KW-0285">Flavoprotein</keyword>
<dbReference type="Gene3D" id="3.50.50.60">
    <property type="entry name" value="FAD/NAD(P)-binding domain"/>
    <property type="match status" value="1"/>
</dbReference>
<reference evidence="8" key="1">
    <citation type="submission" date="2020-07" db="EMBL/GenBank/DDBJ databases">
        <title>novel species isolated from the respiratory tract of Marmot.</title>
        <authorList>
            <person name="Zhang G."/>
        </authorList>
    </citation>
    <scope>NUCLEOTIDE SEQUENCE [LARGE SCALE GENOMIC DNA]</scope>
    <source>
        <strain evidence="8">686</strain>
    </source>
</reference>
<protein>
    <submittedName>
        <fullName evidence="7">NAD(P)/FAD-dependent oxidoreductase</fullName>
    </submittedName>
</protein>
<dbReference type="Proteomes" id="UP000515663">
    <property type="component" value="Chromosome"/>
</dbReference>
<dbReference type="InterPro" id="IPR006076">
    <property type="entry name" value="FAD-dep_OxRdtase"/>
</dbReference>
<evidence type="ECO:0000313" key="7">
    <source>
        <dbReference type="EMBL" id="QMS99724.1"/>
    </source>
</evidence>
<organism evidence="7 8">
    <name type="scientific">Gordonia jinghuaiqii</name>
    <dbReference type="NCBI Taxonomy" id="2758710"/>
    <lineage>
        <taxon>Bacteria</taxon>
        <taxon>Bacillati</taxon>
        <taxon>Actinomycetota</taxon>
        <taxon>Actinomycetes</taxon>
        <taxon>Mycobacteriales</taxon>
        <taxon>Gordoniaceae</taxon>
        <taxon>Gordonia</taxon>
    </lineage>
</organism>
<dbReference type="KEGG" id="gji:H1R19_11995"/>
<accession>A0A7D7LP07</accession>
<dbReference type="PANTHER" id="PTHR43104">
    <property type="entry name" value="L-2-HYDROXYGLUTARATE DEHYDROGENASE, MITOCHONDRIAL"/>
    <property type="match status" value="1"/>
</dbReference>
<dbReference type="InterPro" id="IPR036188">
    <property type="entry name" value="FAD/NAD-bd_sf"/>
</dbReference>
<gene>
    <name evidence="7" type="ORF">H1R19_11995</name>
</gene>
<dbReference type="RefSeq" id="WP_219849115.1">
    <property type="nucleotide sequence ID" value="NZ_CP059491.1"/>
</dbReference>
<feature type="domain" description="FAD dependent oxidoreductase" evidence="6">
    <location>
        <begin position="5"/>
        <end position="369"/>
    </location>
</feature>
<evidence type="ECO:0000313" key="8">
    <source>
        <dbReference type="Proteomes" id="UP000515663"/>
    </source>
</evidence>
<evidence type="ECO:0000256" key="4">
    <source>
        <dbReference type="ARBA" id="ARBA00023002"/>
    </source>
</evidence>
<dbReference type="EMBL" id="CP059491">
    <property type="protein sequence ID" value="QMS99724.1"/>
    <property type="molecule type" value="Genomic_DNA"/>
</dbReference>
<dbReference type="AlphaFoldDB" id="A0A7D7LP07"/>
<name>A0A7D7LP07_9ACTN</name>
<keyword evidence="8" id="KW-1185">Reference proteome</keyword>
<evidence type="ECO:0000256" key="2">
    <source>
        <dbReference type="ARBA" id="ARBA00022630"/>
    </source>
</evidence>
<keyword evidence="3" id="KW-0274">FAD</keyword>
<dbReference type="Gene3D" id="3.30.9.10">
    <property type="entry name" value="D-Amino Acid Oxidase, subunit A, domain 2"/>
    <property type="match status" value="1"/>
</dbReference>
<dbReference type="SUPFAM" id="SSF51905">
    <property type="entry name" value="FAD/NAD(P)-binding domain"/>
    <property type="match status" value="1"/>
</dbReference>
<sequence length="377" mass="39591">MTRTDCLIVGGGIVGLAVARALAMSGREAIILEAADAVGTQTTSRSSEVIHAGIYYPAGSLKARLCVRGREQLTRYCDDNGVSWRRPGKLIVAAADQAGRLDDLRRRGLANGVDDLRHVDAAELRELEPEVEGVAALLSPSTGIVDVDGVVRALRRDLEGHGGAIALRSRVIGGRIERGGFGVETADGETASARVLVNCAGLGAWRVAHGLRGFAAPVPPRRLAKGNYFGLAGARAPFRHLIYPVPVDGGLGVHFTMDLAGAARFGPDVEWLDAERLDDQADDTLDYSVDIGRTDAFEHAIRTYWPGMPRGALVPAYAGVRPKTSGPGEPAADFVVQGPSSHGVDGLVNLFGIESPGITSSLAIADHVVGLLSTRSG</sequence>
<keyword evidence="4" id="KW-0560">Oxidoreductase</keyword>
<evidence type="ECO:0000256" key="3">
    <source>
        <dbReference type="ARBA" id="ARBA00022827"/>
    </source>
</evidence>
<comment type="cofactor">
    <cofactor evidence="1">
        <name>FAD</name>
        <dbReference type="ChEBI" id="CHEBI:57692"/>
    </cofactor>
</comment>
<dbReference type="PANTHER" id="PTHR43104:SF4">
    <property type="entry name" value="L-2-HYDROXYGLUTARATE DEHYDROGENASE, MITOCHONDRIAL"/>
    <property type="match status" value="1"/>
</dbReference>
<comment type="similarity">
    <text evidence="5">Belongs to the L2HGDH family.</text>
</comment>
<evidence type="ECO:0000259" key="6">
    <source>
        <dbReference type="Pfam" id="PF01266"/>
    </source>
</evidence>
<evidence type="ECO:0000256" key="1">
    <source>
        <dbReference type="ARBA" id="ARBA00001974"/>
    </source>
</evidence>
<dbReference type="Pfam" id="PF01266">
    <property type="entry name" value="DAO"/>
    <property type="match status" value="1"/>
</dbReference>
<dbReference type="GO" id="GO:0047545">
    <property type="term" value="F:(S)-2-hydroxyglutarate dehydrogenase activity"/>
    <property type="evidence" value="ECO:0007669"/>
    <property type="project" value="TreeGrafter"/>
</dbReference>